<keyword evidence="1" id="KW-0472">Membrane</keyword>
<dbReference type="PANTHER" id="PTHR33964:SF1">
    <property type="entry name" value="RE45066P"/>
    <property type="match status" value="1"/>
</dbReference>
<evidence type="ECO:0000256" key="2">
    <source>
        <dbReference type="SAM" id="SignalP"/>
    </source>
</evidence>
<accession>A0A482ZD52</accession>
<feature type="signal peptide" evidence="2">
    <location>
        <begin position="1"/>
        <end position="25"/>
    </location>
</feature>
<name>A0A482ZD52_9ARAC</name>
<keyword evidence="1" id="KW-0812">Transmembrane</keyword>
<evidence type="ECO:0000313" key="3">
    <source>
        <dbReference type="EMBL" id="SMD29810.1"/>
    </source>
</evidence>
<reference evidence="3" key="1">
    <citation type="submission" date="2017-03" db="EMBL/GenBank/DDBJ databases">
        <authorList>
            <person name="QRISCLOUD D."/>
        </authorList>
    </citation>
    <scope>NUCLEOTIDE SEQUENCE</scope>
</reference>
<keyword evidence="2" id="KW-0732">Signal</keyword>
<keyword evidence="1" id="KW-1133">Transmembrane helix</keyword>
<sequence length="219" mass="24403">MAKYVMIIQYVSLLTLAGIFSAVVADCVIDDLRCCANEFFPLVTAESGFNIEEESLNKSCYVLSPTFQCLNDFEEQCMQVLNEEEKLRIGDLQSYLTDLCSPGSKISDGIEDNRQCIMATSDKLKSCASKKDFQSGNPWSKHCCDYKMLKACAEDTIKENCGDEVRVLVRDMVQKIHGLGYETACKDYYDTCGNSAPIAFATTLMVLIFTLGVIFTNVL</sequence>
<dbReference type="AlphaFoldDB" id="A0A482ZD52"/>
<dbReference type="PANTHER" id="PTHR33964">
    <property type="entry name" value="RE45066P-RELATED"/>
    <property type="match status" value="1"/>
</dbReference>
<feature type="chain" id="PRO_5019818532" evidence="2">
    <location>
        <begin position="26"/>
        <end position="219"/>
    </location>
</feature>
<protein>
    <submittedName>
        <fullName evidence="3">U3-Theraphotoxin-Sfo1a_1</fullName>
    </submittedName>
</protein>
<dbReference type="EMBL" id="HAGO01000122">
    <property type="protein sequence ID" value="SMD29810.1"/>
    <property type="molecule type" value="Transcribed_RNA"/>
</dbReference>
<reference evidence="3" key="2">
    <citation type="submission" date="2019-04" db="EMBL/GenBank/DDBJ databases">
        <title>Unravelling the molecular evolution of spider venoms.</title>
        <authorList>
            <person name="Pineda S."/>
        </authorList>
    </citation>
    <scope>NUCLEOTIDE SEQUENCE</scope>
</reference>
<proteinExistence type="predicted"/>
<feature type="transmembrane region" description="Helical" evidence="1">
    <location>
        <begin position="198"/>
        <end position="218"/>
    </location>
</feature>
<evidence type="ECO:0000256" key="1">
    <source>
        <dbReference type="SAM" id="Phobius"/>
    </source>
</evidence>
<organism evidence="3">
    <name type="scientific">Selenotholus foelschei</name>
    <dbReference type="NCBI Taxonomy" id="1905327"/>
    <lineage>
        <taxon>Eukaryota</taxon>
        <taxon>Metazoa</taxon>
        <taxon>Ecdysozoa</taxon>
        <taxon>Arthropoda</taxon>
        <taxon>Chelicerata</taxon>
        <taxon>Arachnida</taxon>
        <taxon>Araneae</taxon>
        <taxon>Mygalomorphae</taxon>
        <taxon>Avicularoidea</taxon>
        <taxon>Theraphosidae</taxon>
        <taxon>Selenotholus</taxon>
    </lineage>
</organism>